<protein>
    <submittedName>
        <fullName evidence="1">Uncharacterized protein</fullName>
    </submittedName>
</protein>
<sequence length="88" mass="10098">AINIHYFFEELYTQKYVDGASMADHIATMINIWQKITVAGEMLPNVHVAHALVLSLPRMQSWELMKIQLFSMDSKQLMSKVVSTKLQS</sequence>
<evidence type="ECO:0000313" key="2">
    <source>
        <dbReference type="Proteomes" id="UP000076871"/>
    </source>
</evidence>
<feature type="non-terminal residue" evidence="1">
    <location>
        <position position="88"/>
    </location>
</feature>
<evidence type="ECO:0000313" key="1">
    <source>
        <dbReference type="EMBL" id="KZT00254.1"/>
    </source>
</evidence>
<reference evidence="1 2" key="1">
    <citation type="journal article" date="2016" name="Mol. Biol. Evol.">
        <title>Comparative Genomics of Early-Diverging Mushroom-Forming Fungi Provides Insights into the Origins of Lignocellulose Decay Capabilities.</title>
        <authorList>
            <person name="Nagy L.G."/>
            <person name="Riley R."/>
            <person name="Tritt A."/>
            <person name="Adam C."/>
            <person name="Daum C."/>
            <person name="Floudas D."/>
            <person name="Sun H."/>
            <person name="Yadav J.S."/>
            <person name="Pangilinan J."/>
            <person name="Larsson K.H."/>
            <person name="Matsuura K."/>
            <person name="Barry K."/>
            <person name="Labutti K."/>
            <person name="Kuo R."/>
            <person name="Ohm R.A."/>
            <person name="Bhattacharya S.S."/>
            <person name="Shirouzu T."/>
            <person name="Yoshinaga Y."/>
            <person name="Martin F.M."/>
            <person name="Grigoriev I.V."/>
            <person name="Hibbett D.S."/>
        </authorList>
    </citation>
    <scope>NUCLEOTIDE SEQUENCE [LARGE SCALE GENOMIC DNA]</scope>
    <source>
        <strain evidence="1 2">93-53</strain>
    </source>
</reference>
<feature type="non-terminal residue" evidence="1">
    <location>
        <position position="1"/>
    </location>
</feature>
<dbReference type="InParanoid" id="A0A165B520"/>
<gene>
    <name evidence="1" type="ORF">LAESUDRAFT_634073</name>
</gene>
<accession>A0A165B520</accession>
<organism evidence="1 2">
    <name type="scientific">Laetiporus sulphureus 93-53</name>
    <dbReference type="NCBI Taxonomy" id="1314785"/>
    <lineage>
        <taxon>Eukaryota</taxon>
        <taxon>Fungi</taxon>
        <taxon>Dikarya</taxon>
        <taxon>Basidiomycota</taxon>
        <taxon>Agaricomycotina</taxon>
        <taxon>Agaricomycetes</taxon>
        <taxon>Polyporales</taxon>
        <taxon>Laetiporus</taxon>
    </lineage>
</organism>
<dbReference type="GeneID" id="63820464"/>
<dbReference type="EMBL" id="KV427691">
    <property type="protein sequence ID" value="KZT00254.1"/>
    <property type="molecule type" value="Genomic_DNA"/>
</dbReference>
<name>A0A165B520_9APHY</name>
<dbReference type="OrthoDB" id="2754445at2759"/>
<keyword evidence="2" id="KW-1185">Reference proteome</keyword>
<dbReference type="Proteomes" id="UP000076871">
    <property type="component" value="Unassembled WGS sequence"/>
</dbReference>
<proteinExistence type="predicted"/>
<dbReference type="AlphaFoldDB" id="A0A165B520"/>
<dbReference type="RefSeq" id="XP_040757994.1">
    <property type="nucleotide sequence ID" value="XM_040903433.1"/>
</dbReference>